<protein>
    <recommendedName>
        <fullName evidence="2">PRC-barrel domain-containing protein</fullName>
    </recommendedName>
</protein>
<dbReference type="PANTHER" id="PTHR36740:SF1">
    <property type="entry name" value="PRC-BARREL DOMAIN-CONTAINING PROTEIN"/>
    <property type="match status" value="1"/>
</dbReference>
<dbReference type="STRING" id="1666911.HLUCCA11_18595"/>
<dbReference type="InterPro" id="IPR027275">
    <property type="entry name" value="PRC-brl_dom"/>
</dbReference>
<name>A0A0P8DBG7_9CYAN</name>
<dbReference type="SUPFAM" id="SSF50346">
    <property type="entry name" value="PRC-barrel domain"/>
    <property type="match status" value="2"/>
</dbReference>
<evidence type="ECO:0000313" key="3">
    <source>
        <dbReference type="EMBL" id="KPQ33425.1"/>
    </source>
</evidence>
<feature type="domain" description="PRC-barrel" evidence="2">
    <location>
        <begin position="9"/>
        <end position="50"/>
    </location>
</feature>
<organism evidence="3 4">
    <name type="scientific">Phormidesmis priestleyi Ana</name>
    <dbReference type="NCBI Taxonomy" id="1666911"/>
    <lineage>
        <taxon>Bacteria</taxon>
        <taxon>Bacillati</taxon>
        <taxon>Cyanobacteriota</taxon>
        <taxon>Cyanophyceae</taxon>
        <taxon>Leptolyngbyales</taxon>
        <taxon>Leptolyngbyaceae</taxon>
        <taxon>Phormidesmis</taxon>
    </lineage>
</organism>
<dbReference type="AlphaFoldDB" id="A0A0P8DBG7"/>
<dbReference type="Proteomes" id="UP000050465">
    <property type="component" value="Unassembled WGS sequence"/>
</dbReference>
<accession>A0A0P8DBG7</accession>
<dbReference type="PATRIC" id="fig|1666911.3.peg.1942"/>
<feature type="domain" description="PRC-barrel" evidence="2">
    <location>
        <begin position="90"/>
        <end position="166"/>
    </location>
</feature>
<dbReference type="Gene3D" id="2.30.30.240">
    <property type="entry name" value="PRC-barrel domain"/>
    <property type="match status" value="2"/>
</dbReference>
<dbReference type="EMBL" id="LJZR01000032">
    <property type="protein sequence ID" value="KPQ33425.1"/>
    <property type="molecule type" value="Genomic_DNA"/>
</dbReference>
<gene>
    <name evidence="3" type="ORF">HLUCCA11_18595</name>
</gene>
<comment type="caution">
    <text evidence="3">The sequence shown here is derived from an EMBL/GenBank/DDBJ whole genome shotgun (WGS) entry which is preliminary data.</text>
</comment>
<proteinExistence type="predicted"/>
<evidence type="ECO:0000256" key="1">
    <source>
        <dbReference type="SAM" id="MobiDB-lite"/>
    </source>
</evidence>
<reference evidence="3 4" key="1">
    <citation type="submission" date="2015-09" db="EMBL/GenBank/DDBJ databases">
        <title>Identification and resolution of microdiversity through metagenomic sequencing of parallel consortia.</title>
        <authorList>
            <person name="Nelson W.C."/>
            <person name="Romine M.F."/>
            <person name="Lindemann S.R."/>
        </authorList>
    </citation>
    <scope>NUCLEOTIDE SEQUENCE [LARGE SCALE GENOMIC DNA]</scope>
    <source>
        <strain evidence="3">Ana</strain>
    </source>
</reference>
<dbReference type="Pfam" id="PF05239">
    <property type="entry name" value="PRC"/>
    <property type="match status" value="2"/>
</dbReference>
<dbReference type="PANTHER" id="PTHR36740">
    <property type="entry name" value="PRC DOMAIN-CONTAINING PROTEIN"/>
    <property type="match status" value="1"/>
</dbReference>
<feature type="region of interest" description="Disordered" evidence="1">
    <location>
        <begin position="200"/>
        <end position="283"/>
    </location>
</feature>
<dbReference type="InterPro" id="IPR011033">
    <property type="entry name" value="PRC_barrel-like_sf"/>
</dbReference>
<sequence>MTFEQSRLRSDIVGTQVITRSTGRRLGVVSQLWVDLDRLEVLALGLQENILSKVIASNEKVMLLSDIRQMGDVLLVDDDTVLDGDINTASFSNLVNSEVITESGEVLGRVRGFKFDVVTGKLETLVVASLGLPQIPDQVVSTYELPVEEIVSTGPDRIIVFEGSEEKLVQLSVGLLERLGLGSAPWDRGLSDGYVMPVSASNQLPSGIKNEGRMDSSQGRARVEDRWREEAPPQRELQRESRREPQREPQREVRREARREPPLQEEPPILNDDLTEDLWDDSNKQEELIEVQKPLNIPKKKVMEYEEETDY</sequence>
<evidence type="ECO:0000259" key="2">
    <source>
        <dbReference type="Pfam" id="PF05239"/>
    </source>
</evidence>
<evidence type="ECO:0000313" key="4">
    <source>
        <dbReference type="Proteomes" id="UP000050465"/>
    </source>
</evidence>
<feature type="compositionally biased region" description="Basic and acidic residues" evidence="1">
    <location>
        <begin position="221"/>
        <end position="262"/>
    </location>
</feature>